<dbReference type="PRINTS" id="PR00111">
    <property type="entry name" value="ABHYDROLASE"/>
</dbReference>
<dbReference type="Pfam" id="PF00561">
    <property type="entry name" value="Abhydrolase_1"/>
    <property type="match status" value="1"/>
</dbReference>
<feature type="domain" description="AB hydrolase-1" evidence="1">
    <location>
        <begin position="19"/>
        <end position="142"/>
    </location>
</feature>
<dbReference type="PANTHER" id="PTHR43689:SF8">
    <property type="entry name" value="ALPHA_BETA-HYDROLASES SUPERFAMILY PROTEIN"/>
    <property type="match status" value="1"/>
</dbReference>
<evidence type="ECO:0000313" key="4">
    <source>
        <dbReference type="Proteomes" id="UP000188174"/>
    </source>
</evidence>
<dbReference type="InterPro" id="IPR012354">
    <property type="entry name" value="Esterase_lipase"/>
</dbReference>
<gene>
    <name evidence="3" type="ORF">B0E33_18610</name>
</gene>
<evidence type="ECO:0000259" key="1">
    <source>
        <dbReference type="Pfam" id="PF00561"/>
    </source>
</evidence>
<dbReference type="InterPro" id="IPR000073">
    <property type="entry name" value="AB_hydrolase_1"/>
</dbReference>
<name>A0ABN4WUG9_9HYPH</name>
<dbReference type="Proteomes" id="UP000188174">
    <property type="component" value="Chromosome"/>
</dbReference>
<keyword evidence="4" id="KW-1185">Reference proteome</keyword>
<dbReference type="PANTHER" id="PTHR43689">
    <property type="entry name" value="HYDROLASE"/>
    <property type="match status" value="1"/>
</dbReference>
<dbReference type="Gene3D" id="3.40.50.1820">
    <property type="entry name" value="alpha/beta hydrolase"/>
    <property type="match status" value="1"/>
</dbReference>
<organism evidence="3 4">
    <name type="scientific">Roseibium algicola</name>
    <dbReference type="NCBI Taxonomy" id="2857014"/>
    <lineage>
        <taxon>Bacteria</taxon>
        <taxon>Pseudomonadati</taxon>
        <taxon>Pseudomonadota</taxon>
        <taxon>Alphaproteobacteria</taxon>
        <taxon>Hyphomicrobiales</taxon>
        <taxon>Stappiaceae</taxon>
        <taxon>Roseibium</taxon>
    </lineage>
</organism>
<protein>
    <recommendedName>
        <fullName evidence="5">Carboxylesterase</fullName>
    </recommendedName>
</protein>
<dbReference type="InterPro" id="IPR029058">
    <property type="entry name" value="AB_hydrolase_fold"/>
</dbReference>
<evidence type="ECO:0008006" key="5">
    <source>
        <dbReference type="Google" id="ProtNLM"/>
    </source>
</evidence>
<feature type="domain" description="Serine aminopeptidase S33" evidence="2">
    <location>
        <begin position="155"/>
        <end position="230"/>
    </location>
</feature>
<proteinExistence type="predicted"/>
<dbReference type="InterPro" id="IPR022742">
    <property type="entry name" value="Hydrolase_4"/>
</dbReference>
<dbReference type="RefSeq" id="WP_167579563.1">
    <property type="nucleotide sequence ID" value="NZ_CP019630.1"/>
</dbReference>
<dbReference type="Pfam" id="PF12146">
    <property type="entry name" value="Hydrolase_4"/>
    <property type="match status" value="1"/>
</dbReference>
<accession>A0ABN4WUG9</accession>
<dbReference type="PIRSF" id="PIRSF017388">
    <property type="entry name" value="Esterase_lipase"/>
    <property type="match status" value="1"/>
</dbReference>
<evidence type="ECO:0000259" key="2">
    <source>
        <dbReference type="Pfam" id="PF12146"/>
    </source>
</evidence>
<dbReference type="SUPFAM" id="SSF53474">
    <property type="entry name" value="alpha/beta-Hydrolases"/>
    <property type="match status" value="1"/>
</dbReference>
<evidence type="ECO:0000313" key="3">
    <source>
        <dbReference type="EMBL" id="AQQ05340.1"/>
    </source>
</evidence>
<dbReference type="EMBL" id="CP019630">
    <property type="protein sequence ID" value="AQQ05340.1"/>
    <property type="molecule type" value="Genomic_DNA"/>
</dbReference>
<reference evidence="3 4" key="1">
    <citation type="submission" date="2017-02" db="EMBL/GenBank/DDBJ databases">
        <authorList>
            <person name="Jeong S."/>
        </authorList>
    </citation>
    <scope>NUCLEOTIDE SEQUENCE [LARGE SCALE GENOMIC DNA]</scope>
    <source>
        <strain evidence="3 4">RMAR6-6</strain>
    </source>
</reference>
<sequence length="252" mass="27246">MFSDPQAAPFFLPGSNTGVLLLHGFTSTPQSVRYVGESLHSASGATVLAPLLKGHGSSPEDLGHTCFLDWLGSAEEALEELGKHCGTIVAAGLSLGGTLALNMAIRHPDKVRAVTTINGSTGLYSAEHAAKFLETDSSSYFDGIGSDIRDETAREICYDRIPAKAIRERYFLTLSTGMMLPLLKQPILILQSRTDHVVDPRNAERIARECGSTDIRLRWLENSFHVATLDHDKDLIVNELATLLSRCNGVAG</sequence>